<dbReference type="Proteomes" id="UP001497453">
    <property type="component" value="Chromosome 2"/>
</dbReference>
<dbReference type="PANTHER" id="PTHR28015">
    <property type="entry name" value="ATP SYNTHASE ASSEMBLY FACTOR FMC1, MITOCHONDRIAL"/>
    <property type="match status" value="1"/>
</dbReference>
<protein>
    <submittedName>
        <fullName evidence="1">Uncharacterized protein</fullName>
    </submittedName>
</protein>
<sequence length="108" mass="12461">MTSGVTPCTYRSIVREVYKASVHPRSTRSKVISSNFRAIFEQCRQGDEQAHLSHDLQNALTFMHSQRIHKELLERYNPLHDLTVEERIKATARRVGLDMPVKAPTDKE</sequence>
<organism evidence="1 2">
    <name type="scientific">Somion occarium</name>
    <dbReference type="NCBI Taxonomy" id="3059160"/>
    <lineage>
        <taxon>Eukaryota</taxon>
        <taxon>Fungi</taxon>
        <taxon>Dikarya</taxon>
        <taxon>Basidiomycota</taxon>
        <taxon>Agaricomycotina</taxon>
        <taxon>Agaricomycetes</taxon>
        <taxon>Polyporales</taxon>
        <taxon>Cerrenaceae</taxon>
        <taxon>Somion</taxon>
    </lineage>
</organism>
<dbReference type="InterPro" id="IPR039196">
    <property type="entry name" value="Fmc1"/>
</dbReference>
<keyword evidence="2" id="KW-1185">Reference proteome</keyword>
<dbReference type="PANTHER" id="PTHR28015:SF1">
    <property type="entry name" value="ATP SYNTHASE ASSEMBLY FACTOR FMC1, MITOCHONDRIAL"/>
    <property type="match status" value="1"/>
</dbReference>
<name>A0ABP1D350_9APHY</name>
<evidence type="ECO:0000313" key="2">
    <source>
        <dbReference type="Proteomes" id="UP001497453"/>
    </source>
</evidence>
<evidence type="ECO:0000313" key="1">
    <source>
        <dbReference type="EMBL" id="CAL1702302.1"/>
    </source>
</evidence>
<accession>A0ABP1D350</accession>
<dbReference type="EMBL" id="OZ037945">
    <property type="protein sequence ID" value="CAL1702302.1"/>
    <property type="molecule type" value="Genomic_DNA"/>
</dbReference>
<gene>
    <name evidence="1" type="ORF">GFSPODELE1_LOCUS3981</name>
</gene>
<proteinExistence type="predicted"/>
<dbReference type="Pfam" id="PF13233">
    <property type="entry name" value="Complex1_LYR_2"/>
    <property type="match status" value="1"/>
</dbReference>
<reference evidence="2" key="1">
    <citation type="submission" date="2024-04" db="EMBL/GenBank/DDBJ databases">
        <authorList>
            <person name="Shaw F."/>
            <person name="Minotto A."/>
        </authorList>
    </citation>
    <scope>NUCLEOTIDE SEQUENCE [LARGE SCALE GENOMIC DNA]</scope>
</reference>